<sequence>MTKKQEFTPIQRILLVGDKIPSSMFKDINHRIADWVASGGKDTDPYVEHLAHNAEMVAKMKWNDLR</sequence>
<protein>
    <recommendedName>
        <fullName evidence="1">DUF6877 domain-containing protein</fullName>
    </recommendedName>
</protein>
<dbReference type="AlphaFoldDB" id="U4TQS2"/>
<dbReference type="Pfam" id="PF21793">
    <property type="entry name" value="DUF6877"/>
    <property type="match status" value="1"/>
</dbReference>
<feature type="domain" description="DUF6877" evidence="1">
    <location>
        <begin position="8"/>
        <end position="58"/>
    </location>
</feature>
<proteinExistence type="predicted"/>
<evidence type="ECO:0000313" key="3">
    <source>
        <dbReference type="Proteomes" id="UP000030647"/>
    </source>
</evidence>
<accession>U4TQS2</accession>
<name>U4TQS2_9LACO</name>
<dbReference type="HOGENOM" id="CLU_201672_0_0_9"/>
<dbReference type="EMBL" id="KI271612">
    <property type="protein sequence ID" value="ERL63837.1"/>
    <property type="molecule type" value="Genomic_DNA"/>
</dbReference>
<dbReference type="InterPro" id="IPR049242">
    <property type="entry name" value="DUF6877"/>
</dbReference>
<keyword evidence="3" id="KW-1185">Reference proteome</keyword>
<evidence type="ECO:0000313" key="2">
    <source>
        <dbReference type="EMBL" id="ERL63837.1"/>
    </source>
</evidence>
<evidence type="ECO:0000259" key="1">
    <source>
        <dbReference type="Pfam" id="PF21793"/>
    </source>
</evidence>
<dbReference type="STRING" id="1231336.L248_2130"/>
<reference evidence="3" key="1">
    <citation type="journal article" date="2013" name="Genome Announc.">
        <title>Whole-Genome Sequencing of Lactobacillus shenzhenensis Strain LY-73T.</title>
        <authorList>
            <person name="Lin Z."/>
            <person name="Liu Z."/>
            <person name="Yang R."/>
            <person name="Zou Y."/>
            <person name="Wan D."/>
            <person name="Chen J."/>
            <person name="Guo M."/>
            <person name="Zhao J."/>
            <person name="Fang C."/>
            <person name="Yang R."/>
            <person name="Liu F."/>
        </authorList>
    </citation>
    <scope>NUCLEOTIDE SEQUENCE [LARGE SCALE GENOMIC DNA]</scope>
    <source>
        <strain evidence="3">LY-73</strain>
    </source>
</reference>
<gene>
    <name evidence="2" type="ORF">L248_2130</name>
</gene>
<dbReference type="OrthoDB" id="2304532at2"/>
<dbReference type="Proteomes" id="UP000030647">
    <property type="component" value="Unassembled WGS sequence"/>
</dbReference>
<organism evidence="2 3">
    <name type="scientific">Schleiferilactobacillus shenzhenensis LY-73</name>
    <dbReference type="NCBI Taxonomy" id="1231336"/>
    <lineage>
        <taxon>Bacteria</taxon>
        <taxon>Bacillati</taxon>
        <taxon>Bacillota</taxon>
        <taxon>Bacilli</taxon>
        <taxon>Lactobacillales</taxon>
        <taxon>Lactobacillaceae</taxon>
        <taxon>Schleiferilactobacillus</taxon>
    </lineage>
</organism>
<dbReference type="RefSeq" id="WP_022530884.1">
    <property type="nucleotide sequence ID" value="NZ_KI271612.1"/>
</dbReference>